<name>A0A2K2G712_9SPHN</name>
<dbReference type="InterPro" id="IPR036388">
    <property type="entry name" value="WH-like_DNA-bd_sf"/>
</dbReference>
<dbReference type="EMBL" id="LYMM01000001">
    <property type="protein sequence ID" value="PNU06809.1"/>
    <property type="molecule type" value="Genomic_DNA"/>
</dbReference>
<dbReference type="InterPro" id="IPR000835">
    <property type="entry name" value="HTH_MarR-typ"/>
</dbReference>
<dbReference type="SMART" id="SM00347">
    <property type="entry name" value="HTH_MARR"/>
    <property type="match status" value="1"/>
</dbReference>
<dbReference type="InterPro" id="IPR036390">
    <property type="entry name" value="WH_DNA-bd_sf"/>
</dbReference>
<organism evidence="2 3">
    <name type="scientific">Novosphingobium guangzhouense</name>
    <dbReference type="NCBI Taxonomy" id="1850347"/>
    <lineage>
        <taxon>Bacteria</taxon>
        <taxon>Pseudomonadati</taxon>
        <taxon>Pseudomonadota</taxon>
        <taxon>Alphaproteobacteria</taxon>
        <taxon>Sphingomonadales</taxon>
        <taxon>Sphingomonadaceae</taxon>
        <taxon>Novosphingobium</taxon>
    </lineage>
</organism>
<dbReference type="PANTHER" id="PTHR33164">
    <property type="entry name" value="TRANSCRIPTIONAL REGULATOR, MARR FAMILY"/>
    <property type="match status" value="1"/>
</dbReference>
<dbReference type="Gene3D" id="1.10.10.10">
    <property type="entry name" value="Winged helix-like DNA-binding domain superfamily/Winged helix DNA-binding domain"/>
    <property type="match status" value="1"/>
</dbReference>
<dbReference type="GO" id="GO:0003700">
    <property type="term" value="F:DNA-binding transcription factor activity"/>
    <property type="evidence" value="ECO:0007669"/>
    <property type="project" value="InterPro"/>
</dbReference>
<proteinExistence type="predicted"/>
<dbReference type="InterPro" id="IPR039422">
    <property type="entry name" value="MarR/SlyA-like"/>
</dbReference>
<sequence>MSMHLEILEQMRDLHHRMHRVFNDRVRERGTSLAQLKLLMLLERAGPIRSTDIAEALGQAPRTVTEAVDALERDGLAMRTPDPTDRRAKQISLTPAGGTMAQDAAPYRDAFAAEFFANLPQADMEQFLSILKTLNDRIIEMGAPVRLIPGAASGQ</sequence>
<dbReference type="Proteomes" id="UP000236327">
    <property type="component" value="Unassembled WGS sequence"/>
</dbReference>
<keyword evidence="3" id="KW-1185">Reference proteome</keyword>
<comment type="caution">
    <text evidence="2">The sequence shown here is derived from an EMBL/GenBank/DDBJ whole genome shotgun (WGS) entry which is preliminary data.</text>
</comment>
<reference evidence="2 3" key="1">
    <citation type="submission" date="2016-05" db="EMBL/GenBank/DDBJ databases">
        <title>Complete genome sequence of Novosphingobium guangzhouense SA925(T).</title>
        <authorList>
            <person name="Sha S."/>
        </authorList>
    </citation>
    <scope>NUCLEOTIDE SEQUENCE [LARGE SCALE GENOMIC DNA]</scope>
    <source>
        <strain evidence="2 3">SA925</strain>
    </source>
</reference>
<dbReference type="GO" id="GO:0006950">
    <property type="term" value="P:response to stress"/>
    <property type="evidence" value="ECO:0007669"/>
    <property type="project" value="TreeGrafter"/>
</dbReference>
<feature type="domain" description="HTH marR-type" evidence="1">
    <location>
        <begin position="4"/>
        <end position="136"/>
    </location>
</feature>
<dbReference type="AlphaFoldDB" id="A0A2K2G712"/>
<dbReference type="PANTHER" id="PTHR33164:SF57">
    <property type="entry name" value="MARR-FAMILY TRANSCRIPTIONAL REGULATOR"/>
    <property type="match status" value="1"/>
</dbReference>
<dbReference type="Pfam" id="PF01047">
    <property type="entry name" value="MarR"/>
    <property type="match status" value="1"/>
</dbReference>
<dbReference type="RefSeq" id="WP_170065793.1">
    <property type="nucleotide sequence ID" value="NZ_LYMM01000001.1"/>
</dbReference>
<gene>
    <name evidence="2" type="ORF">A8V01_01115</name>
</gene>
<dbReference type="SUPFAM" id="SSF46785">
    <property type="entry name" value="Winged helix' DNA-binding domain"/>
    <property type="match status" value="1"/>
</dbReference>
<accession>A0A2K2G712</accession>
<dbReference type="PROSITE" id="PS50995">
    <property type="entry name" value="HTH_MARR_2"/>
    <property type="match status" value="1"/>
</dbReference>
<protein>
    <recommendedName>
        <fullName evidence="1">HTH marR-type domain-containing protein</fullName>
    </recommendedName>
</protein>
<evidence type="ECO:0000313" key="2">
    <source>
        <dbReference type="EMBL" id="PNU06809.1"/>
    </source>
</evidence>
<evidence type="ECO:0000313" key="3">
    <source>
        <dbReference type="Proteomes" id="UP000236327"/>
    </source>
</evidence>
<evidence type="ECO:0000259" key="1">
    <source>
        <dbReference type="PROSITE" id="PS50995"/>
    </source>
</evidence>
<dbReference type="PRINTS" id="PR00598">
    <property type="entry name" value="HTHMARR"/>
</dbReference>